<keyword evidence="2" id="KW-1185">Reference proteome</keyword>
<gene>
    <name evidence="1" type="ORF">Y1Q_0017575</name>
</gene>
<dbReference type="AlphaFoldDB" id="A0A151P2H7"/>
<comment type="caution">
    <text evidence="1">The sequence shown here is derived from an EMBL/GenBank/DDBJ whole genome shotgun (WGS) entry which is preliminary data.</text>
</comment>
<reference evidence="1 2" key="1">
    <citation type="journal article" date="2012" name="Genome Biol.">
        <title>Sequencing three crocodilian genomes to illuminate the evolution of archosaurs and amniotes.</title>
        <authorList>
            <person name="St John J.A."/>
            <person name="Braun E.L."/>
            <person name="Isberg S.R."/>
            <person name="Miles L.G."/>
            <person name="Chong A.Y."/>
            <person name="Gongora J."/>
            <person name="Dalzell P."/>
            <person name="Moran C."/>
            <person name="Bed'hom B."/>
            <person name="Abzhanov A."/>
            <person name="Burgess S.C."/>
            <person name="Cooksey A.M."/>
            <person name="Castoe T.A."/>
            <person name="Crawford N.G."/>
            <person name="Densmore L.D."/>
            <person name="Drew J.C."/>
            <person name="Edwards S.V."/>
            <person name="Faircloth B.C."/>
            <person name="Fujita M.K."/>
            <person name="Greenwold M.J."/>
            <person name="Hoffmann F.G."/>
            <person name="Howard J.M."/>
            <person name="Iguchi T."/>
            <person name="Janes D.E."/>
            <person name="Khan S.Y."/>
            <person name="Kohno S."/>
            <person name="de Koning A.J."/>
            <person name="Lance S.L."/>
            <person name="McCarthy F.M."/>
            <person name="McCormack J.E."/>
            <person name="Merchant M.E."/>
            <person name="Peterson D.G."/>
            <person name="Pollock D.D."/>
            <person name="Pourmand N."/>
            <person name="Raney B.J."/>
            <person name="Roessler K.A."/>
            <person name="Sanford J.R."/>
            <person name="Sawyer R.H."/>
            <person name="Schmidt C.J."/>
            <person name="Triplett E.W."/>
            <person name="Tuberville T.D."/>
            <person name="Venegas-Anaya M."/>
            <person name="Howard J.T."/>
            <person name="Jarvis E.D."/>
            <person name="Guillette L.J.Jr."/>
            <person name="Glenn T.C."/>
            <person name="Green R.E."/>
            <person name="Ray D.A."/>
        </authorList>
    </citation>
    <scope>NUCLEOTIDE SEQUENCE [LARGE SCALE GENOMIC DNA]</scope>
    <source>
        <strain evidence="1">KSC_2009_1</strain>
    </source>
</reference>
<evidence type="ECO:0000313" key="2">
    <source>
        <dbReference type="Proteomes" id="UP000050525"/>
    </source>
</evidence>
<protein>
    <submittedName>
        <fullName evidence="1">Uncharacterized protein</fullName>
    </submittedName>
</protein>
<name>A0A151P2H7_ALLMI</name>
<dbReference type="EMBL" id="AKHW03001210">
    <property type="protein sequence ID" value="KYO43277.1"/>
    <property type="molecule type" value="Genomic_DNA"/>
</dbReference>
<evidence type="ECO:0000313" key="1">
    <source>
        <dbReference type="EMBL" id="KYO43277.1"/>
    </source>
</evidence>
<accession>A0A151P2H7</accession>
<dbReference type="Proteomes" id="UP000050525">
    <property type="component" value="Unassembled WGS sequence"/>
</dbReference>
<proteinExistence type="predicted"/>
<organism evidence="1 2">
    <name type="scientific">Alligator mississippiensis</name>
    <name type="common">American alligator</name>
    <dbReference type="NCBI Taxonomy" id="8496"/>
    <lineage>
        <taxon>Eukaryota</taxon>
        <taxon>Metazoa</taxon>
        <taxon>Chordata</taxon>
        <taxon>Craniata</taxon>
        <taxon>Vertebrata</taxon>
        <taxon>Euteleostomi</taxon>
        <taxon>Archelosauria</taxon>
        <taxon>Archosauria</taxon>
        <taxon>Crocodylia</taxon>
        <taxon>Alligatoridae</taxon>
        <taxon>Alligatorinae</taxon>
        <taxon>Alligator</taxon>
    </lineage>
</organism>
<sequence>MGMQQPPQSQNLMNNQQGNQVQGMMVQYPAMSSYQVPMTQGSQGLPQQSYQQPIMLPNQSACGAVPGMPYIVVTTAGYKPRKLTWSMIAVLKVWSSALTVQHDTF</sequence>